<dbReference type="Gene3D" id="3.30.1330.10">
    <property type="entry name" value="PurM-like, N-terminal domain"/>
    <property type="match status" value="1"/>
</dbReference>
<dbReference type="NCBIfam" id="TIGR00476">
    <property type="entry name" value="selD"/>
    <property type="match status" value="1"/>
</dbReference>
<keyword evidence="6 9" id="KW-0067">ATP-binding</keyword>
<feature type="binding site" description="in other chain" evidence="9">
    <location>
        <position position="99"/>
    </location>
    <ligand>
        <name>ATP</name>
        <dbReference type="ChEBI" id="CHEBI:30616"/>
        <note>ligand shared between dimeric partners</note>
    </ligand>
</feature>
<keyword evidence="2 9" id="KW-0808">Transferase</keyword>
<comment type="function">
    <text evidence="9">Synthesizes selenophosphate from selenide and ATP.</text>
</comment>
<keyword evidence="5 9" id="KW-0418">Kinase</keyword>
<accession>A0A328AEW8</accession>
<evidence type="ECO:0000259" key="11">
    <source>
        <dbReference type="Pfam" id="PF02769"/>
    </source>
</evidence>
<feature type="domain" description="PurM-like C-terminal" evidence="11">
    <location>
        <begin position="177"/>
        <end position="350"/>
    </location>
</feature>
<feature type="site" description="Important for catalytic activity" evidence="9">
    <location>
        <position position="28"/>
    </location>
</feature>
<keyword evidence="8 9" id="KW-0711">Selenium</keyword>
<dbReference type="Gene3D" id="3.90.650.10">
    <property type="entry name" value="PurM-like C-terminal domain"/>
    <property type="match status" value="1"/>
</dbReference>
<feature type="binding site" evidence="9">
    <location>
        <position position="99"/>
    </location>
    <ligand>
        <name>Mg(2+)</name>
        <dbReference type="ChEBI" id="CHEBI:18420"/>
    </ligand>
</feature>
<feature type="binding site" evidence="9">
    <location>
        <begin position="147"/>
        <end position="149"/>
    </location>
    <ligand>
        <name>ATP</name>
        <dbReference type="ChEBI" id="CHEBI:30616"/>
        <note>ligand shared between dimeric partners</note>
    </ligand>
</feature>
<sequence length="357" mass="36619">MSPLDQSPASPDAVRLTSLAHGGGCGCKIAPAVLQDILKGMPAAAAFPDLMVGTETSDDAAAWRLNESQVLVATTDFFMPVVDDPFDFGRIAATNALSDVYAMGARPILALAIVGMPIGKLSTETIGQILAGGASVCAAAGVPVAGGHSIDSVEPIYGLVALGLVHPDRLLTNRTARAGDVLILTKGLGVGVLSAAFKQEKIAPEGYAALIDSTTQLNVLGAELGETHGVHAVTDVTGFGLLGHTLEMCRGAGLTAEIEASAPVILPTVEALARDGVRTGASGRNWASYGAAVRLPADLADWRRDLLTDPQTSGGLLIAVDPAHAEQVLTLARARGFDKAAVVGRFREGPPEVRVLA</sequence>
<protein>
    <recommendedName>
        <fullName evidence="9">Selenide, water dikinase</fullName>
        <ecNumber evidence="9">2.7.9.3</ecNumber>
    </recommendedName>
    <alternativeName>
        <fullName evidence="9">Selenium donor protein</fullName>
    </alternativeName>
    <alternativeName>
        <fullName evidence="9">Selenophosphate synthase</fullName>
    </alternativeName>
</protein>
<feature type="binding site" description="in other chain" evidence="9">
    <location>
        <begin position="56"/>
        <end position="58"/>
    </location>
    <ligand>
        <name>ATP</name>
        <dbReference type="ChEBI" id="CHEBI:30616"/>
        <note>ligand shared between dimeric partners</note>
    </ligand>
</feature>
<evidence type="ECO:0000256" key="8">
    <source>
        <dbReference type="ARBA" id="ARBA00023266"/>
    </source>
</evidence>
<feature type="binding site" description="in other chain" evidence="9">
    <location>
        <position position="28"/>
    </location>
    <ligand>
        <name>ATP</name>
        <dbReference type="ChEBI" id="CHEBI:30616"/>
        <note>ligand shared between dimeric partners</note>
    </ligand>
</feature>
<evidence type="ECO:0000256" key="5">
    <source>
        <dbReference type="ARBA" id="ARBA00022777"/>
    </source>
</evidence>
<dbReference type="EC" id="2.7.9.3" evidence="9"/>
<dbReference type="PANTHER" id="PTHR10256">
    <property type="entry name" value="SELENIDE, WATER DIKINASE"/>
    <property type="match status" value="1"/>
</dbReference>
<dbReference type="PANTHER" id="PTHR10256:SF0">
    <property type="entry name" value="INACTIVE SELENIDE, WATER DIKINASE-LIKE PROTEIN-RELATED"/>
    <property type="match status" value="1"/>
</dbReference>
<dbReference type="InterPro" id="IPR036921">
    <property type="entry name" value="PurM-like_N_sf"/>
</dbReference>
<dbReference type="InterPro" id="IPR023061">
    <property type="entry name" value="SelD_I"/>
</dbReference>
<feature type="binding site" evidence="9">
    <location>
        <position position="59"/>
    </location>
    <ligand>
        <name>Mg(2+)</name>
        <dbReference type="ChEBI" id="CHEBI:18420"/>
    </ligand>
</feature>
<comment type="catalytic activity">
    <reaction evidence="9">
        <text>hydrogenselenide + ATP + H2O = selenophosphate + AMP + phosphate + 2 H(+)</text>
        <dbReference type="Rhea" id="RHEA:18737"/>
        <dbReference type="ChEBI" id="CHEBI:15377"/>
        <dbReference type="ChEBI" id="CHEBI:15378"/>
        <dbReference type="ChEBI" id="CHEBI:16144"/>
        <dbReference type="ChEBI" id="CHEBI:29317"/>
        <dbReference type="ChEBI" id="CHEBI:30616"/>
        <dbReference type="ChEBI" id="CHEBI:43474"/>
        <dbReference type="ChEBI" id="CHEBI:456215"/>
        <dbReference type="EC" id="2.7.9.3"/>
    </reaction>
</comment>
<feature type="binding site" evidence="9">
    <location>
        <position position="235"/>
    </location>
    <ligand>
        <name>Mg(2+)</name>
        <dbReference type="ChEBI" id="CHEBI:18420"/>
    </ligand>
</feature>
<keyword evidence="13" id="KW-1185">Reference proteome</keyword>
<evidence type="ECO:0000256" key="3">
    <source>
        <dbReference type="ARBA" id="ARBA00022723"/>
    </source>
</evidence>
<evidence type="ECO:0000256" key="9">
    <source>
        <dbReference type="HAMAP-Rule" id="MF_00625"/>
    </source>
</evidence>
<evidence type="ECO:0000256" key="4">
    <source>
        <dbReference type="ARBA" id="ARBA00022741"/>
    </source>
</evidence>
<evidence type="ECO:0000313" key="12">
    <source>
        <dbReference type="EMBL" id="RAK53181.1"/>
    </source>
</evidence>
<evidence type="ECO:0000256" key="1">
    <source>
        <dbReference type="ARBA" id="ARBA00008026"/>
    </source>
</evidence>
<comment type="cofactor">
    <cofactor evidence="9">
        <name>Mg(2+)</name>
        <dbReference type="ChEBI" id="CHEBI:18420"/>
    </cofactor>
    <text evidence="9">Binds 1 Mg(2+) ion per monomer.</text>
</comment>
<dbReference type="InterPro" id="IPR036676">
    <property type="entry name" value="PurM-like_C_sf"/>
</dbReference>
<dbReference type="HAMAP" id="MF_00625">
    <property type="entry name" value="SelD"/>
    <property type="match status" value="1"/>
</dbReference>
<proteinExistence type="inferred from homology"/>
<keyword evidence="3 9" id="KW-0479">Metal-binding</keyword>
<keyword evidence="7 9" id="KW-0460">Magnesium</keyword>
<dbReference type="SUPFAM" id="SSF55326">
    <property type="entry name" value="PurM N-terminal domain-like"/>
    <property type="match status" value="1"/>
</dbReference>
<keyword evidence="4 9" id="KW-0547">Nucleotide-binding</keyword>
<dbReference type="InterPro" id="IPR010918">
    <property type="entry name" value="PurM-like_C_dom"/>
</dbReference>
<dbReference type="Pfam" id="PF02769">
    <property type="entry name" value="AIRS_C"/>
    <property type="match status" value="1"/>
</dbReference>
<evidence type="ECO:0000313" key="13">
    <source>
        <dbReference type="Proteomes" id="UP000249254"/>
    </source>
</evidence>
<dbReference type="NCBIfam" id="NF002098">
    <property type="entry name" value="PRK00943.1"/>
    <property type="match status" value="1"/>
</dbReference>
<dbReference type="AlphaFoldDB" id="A0A328AEW8"/>
<dbReference type="PIRSF" id="PIRSF036407">
    <property type="entry name" value="Selenphspht_syn"/>
    <property type="match status" value="1"/>
</dbReference>
<evidence type="ECO:0000259" key="10">
    <source>
        <dbReference type="Pfam" id="PF00586"/>
    </source>
</evidence>
<evidence type="ECO:0000256" key="6">
    <source>
        <dbReference type="ARBA" id="ARBA00022840"/>
    </source>
</evidence>
<dbReference type="OrthoDB" id="9767928at2"/>
<dbReference type="Pfam" id="PF00586">
    <property type="entry name" value="AIRS"/>
    <property type="match status" value="1"/>
</dbReference>
<dbReference type="SUPFAM" id="SSF56042">
    <property type="entry name" value="PurM C-terminal domain-like"/>
    <property type="match status" value="1"/>
</dbReference>
<dbReference type="FunFam" id="3.90.650.10:FF:000004">
    <property type="entry name" value="Selenide, water dikinase"/>
    <property type="match status" value="1"/>
</dbReference>
<name>A0A328AEW8_9CAUL</name>
<dbReference type="GO" id="GO:0005737">
    <property type="term" value="C:cytoplasm"/>
    <property type="evidence" value="ECO:0007669"/>
    <property type="project" value="TreeGrafter"/>
</dbReference>
<comment type="caution">
    <text evidence="12">The sequence shown here is derived from an EMBL/GenBank/DDBJ whole genome shotgun (WGS) entry which is preliminary data.</text>
</comment>
<feature type="active site" evidence="9">
    <location>
        <position position="25"/>
    </location>
</feature>
<dbReference type="GO" id="GO:0016260">
    <property type="term" value="P:selenocysteine biosynthetic process"/>
    <property type="evidence" value="ECO:0007669"/>
    <property type="project" value="InterPro"/>
</dbReference>
<dbReference type="InterPro" id="IPR016188">
    <property type="entry name" value="PurM-like_N"/>
</dbReference>
<dbReference type="CDD" id="cd02195">
    <property type="entry name" value="SelD"/>
    <property type="match status" value="1"/>
</dbReference>
<evidence type="ECO:0000256" key="2">
    <source>
        <dbReference type="ARBA" id="ARBA00022679"/>
    </source>
</evidence>
<feature type="binding site" description="in other chain" evidence="9">
    <location>
        <position position="76"/>
    </location>
    <ligand>
        <name>ATP</name>
        <dbReference type="ChEBI" id="CHEBI:30616"/>
        <note>ligand shared between dimeric partners</note>
    </ligand>
</feature>
<gene>
    <name evidence="9" type="primary">selD</name>
    <name evidence="12" type="ORF">DJ017_00875</name>
</gene>
<dbReference type="GO" id="GO:0005524">
    <property type="term" value="F:ATP binding"/>
    <property type="evidence" value="ECO:0007669"/>
    <property type="project" value="UniProtKB-UniRule"/>
</dbReference>
<comment type="similarity">
    <text evidence="1 9">Belongs to the selenophosphate synthase 1 family. Class I subfamily.</text>
</comment>
<comment type="subunit">
    <text evidence="9">Homodimer.</text>
</comment>
<dbReference type="InterPro" id="IPR004536">
    <property type="entry name" value="SPS/SelD"/>
</dbReference>
<feature type="domain" description="PurM-like N-terminal" evidence="10">
    <location>
        <begin position="58"/>
        <end position="165"/>
    </location>
</feature>
<dbReference type="Proteomes" id="UP000249254">
    <property type="component" value="Unassembled WGS sequence"/>
</dbReference>
<dbReference type="EMBL" id="QFYQ01000001">
    <property type="protein sequence ID" value="RAK53181.1"/>
    <property type="molecule type" value="Genomic_DNA"/>
</dbReference>
<dbReference type="RefSeq" id="WP_111526934.1">
    <property type="nucleotide sequence ID" value="NZ_JBHRSG010000001.1"/>
</dbReference>
<dbReference type="GO" id="GO:0000287">
    <property type="term" value="F:magnesium ion binding"/>
    <property type="evidence" value="ECO:0007669"/>
    <property type="project" value="UniProtKB-UniRule"/>
</dbReference>
<dbReference type="GO" id="GO:0004756">
    <property type="term" value="F:selenide, water dikinase activity"/>
    <property type="evidence" value="ECO:0007669"/>
    <property type="project" value="UniProtKB-UniRule"/>
</dbReference>
<organism evidence="12 13">
    <name type="scientific">Phenylobacterium soli</name>
    <dbReference type="NCBI Taxonomy" id="2170551"/>
    <lineage>
        <taxon>Bacteria</taxon>
        <taxon>Pseudomonadati</taxon>
        <taxon>Pseudomonadota</taxon>
        <taxon>Alphaproteobacteria</taxon>
        <taxon>Caulobacterales</taxon>
        <taxon>Caulobacteraceae</taxon>
        <taxon>Phenylobacterium</taxon>
    </lineage>
</organism>
<reference evidence="13" key="1">
    <citation type="submission" date="2018-05" db="EMBL/GenBank/DDBJ databases">
        <authorList>
            <person name="Li X."/>
        </authorList>
    </citation>
    <scope>NUCLEOTIDE SEQUENCE [LARGE SCALE GENOMIC DNA]</scope>
    <source>
        <strain evidence="13">LX32</strain>
    </source>
</reference>
<evidence type="ECO:0000256" key="7">
    <source>
        <dbReference type="ARBA" id="ARBA00022842"/>
    </source>
</evidence>
<dbReference type="FunFam" id="3.30.1330.10:FF:000003">
    <property type="entry name" value="Selenide, water dikinase"/>
    <property type="match status" value="1"/>
</dbReference>